<feature type="transmembrane region" description="Helical" evidence="1">
    <location>
        <begin position="7"/>
        <end position="30"/>
    </location>
</feature>
<sequence length="124" mass="13638">MNLISKIFIAIVALEHLYILYIEMFAWTTIGKKTFRSFPADLFEKTKALAANQGLYNGFLAAGLGWSLLISDPIWSKNVAMFFLACVIVAGVYGALTASKSIFIKQALPAIIAILVVFFTNAVR</sequence>
<dbReference type="Pfam" id="PF06993">
    <property type="entry name" value="DUF1304"/>
    <property type="match status" value="1"/>
</dbReference>
<reference evidence="2 3" key="1">
    <citation type="submission" date="2018-06" db="EMBL/GenBank/DDBJ databases">
        <title>Genomic Encyclopedia of Archaeal and Bacterial Type Strains, Phase II (KMG-II): from individual species to whole genera.</title>
        <authorList>
            <person name="Goeker M."/>
        </authorList>
    </citation>
    <scope>NUCLEOTIDE SEQUENCE [LARGE SCALE GENOMIC DNA]</scope>
    <source>
        <strain evidence="2 3">DSM 23857</strain>
    </source>
</reference>
<dbReference type="PANTHER" id="PTHR38446">
    <property type="entry name" value="BLL0914 PROTEIN"/>
    <property type="match status" value="1"/>
</dbReference>
<name>A0A327QXV2_9BACT</name>
<dbReference type="EMBL" id="QLLL01000002">
    <property type="protein sequence ID" value="RAJ08564.1"/>
    <property type="molecule type" value="Genomic_DNA"/>
</dbReference>
<feature type="transmembrane region" description="Helical" evidence="1">
    <location>
        <begin position="78"/>
        <end position="96"/>
    </location>
</feature>
<accession>A0A327QXV2</accession>
<keyword evidence="1" id="KW-1133">Transmembrane helix</keyword>
<keyword evidence="1" id="KW-0812">Transmembrane</keyword>
<evidence type="ECO:0000256" key="1">
    <source>
        <dbReference type="SAM" id="Phobius"/>
    </source>
</evidence>
<feature type="transmembrane region" description="Helical" evidence="1">
    <location>
        <begin position="102"/>
        <end position="123"/>
    </location>
</feature>
<dbReference type="PANTHER" id="PTHR38446:SF1">
    <property type="entry name" value="BLL0914 PROTEIN"/>
    <property type="match status" value="1"/>
</dbReference>
<dbReference type="InterPro" id="IPR009732">
    <property type="entry name" value="DUF1304"/>
</dbReference>
<dbReference type="OrthoDB" id="9803832at2"/>
<organism evidence="2 3">
    <name type="scientific">Chitinophaga skermanii</name>
    <dbReference type="NCBI Taxonomy" id="331697"/>
    <lineage>
        <taxon>Bacteria</taxon>
        <taxon>Pseudomonadati</taxon>
        <taxon>Bacteroidota</taxon>
        <taxon>Chitinophagia</taxon>
        <taxon>Chitinophagales</taxon>
        <taxon>Chitinophagaceae</taxon>
        <taxon>Chitinophaga</taxon>
    </lineage>
</organism>
<dbReference type="Proteomes" id="UP000249547">
    <property type="component" value="Unassembled WGS sequence"/>
</dbReference>
<keyword evidence="1" id="KW-0472">Membrane</keyword>
<protein>
    <submittedName>
        <fullName evidence="2">Putative membrane protein</fullName>
    </submittedName>
</protein>
<proteinExistence type="predicted"/>
<gene>
    <name evidence="2" type="ORF">LX64_01217</name>
</gene>
<feature type="transmembrane region" description="Helical" evidence="1">
    <location>
        <begin position="50"/>
        <end position="71"/>
    </location>
</feature>
<comment type="caution">
    <text evidence="2">The sequence shown here is derived from an EMBL/GenBank/DDBJ whole genome shotgun (WGS) entry which is preliminary data.</text>
</comment>
<evidence type="ECO:0000313" key="2">
    <source>
        <dbReference type="EMBL" id="RAJ08564.1"/>
    </source>
</evidence>
<evidence type="ECO:0000313" key="3">
    <source>
        <dbReference type="Proteomes" id="UP000249547"/>
    </source>
</evidence>
<keyword evidence="3" id="KW-1185">Reference proteome</keyword>
<dbReference type="RefSeq" id="WP_111596702.1">
    <property type="nucleotide sequence ID" value="NZ_QLLL01000002.1"/>
</dbReference>
<dbReference type="AlphaFoldDB" id="A0A327QXV2"/>